<name>A0A7S0MM21_9CRYP</name>
<gene>
    <name evidence="1" type="ORF">CCUR1050_LOCUS20923</name>
</gene>
<organism evidence="1">
    <name type="scientific">Cryptomonas curvata</name>
    <dbReference type="NCBI Taxonomy" id="233186"/>
    <lineage>
        <taxon>Eukaryota</taxon>
        <taxon>Cryptophyceae</taxon>
        <taxon>Cryptomonadales</taxon>
        <taxon>Cryptomonadaceae</taxon>
        <taxon>Cryptomonas</taxon>
    </lineage>
</organism>
<dbReference type="EMBL" id="HBEZ01038091">
    <property type="protein sequence ID" value="CAD8643239.1"/>
    <property type="molecule type" value="Transcribed_RNA"/>
</dbReference>
<reference evidence="1" key="1">
    <citation type="submission" date="2021-01" db="EMBL/GenBank/DDBJ databases">
        <authorList>
            <person name="Corre E."/>
            <person name="Pelletier E."/>
            <person name="Niang G."/>
            <person name="Scheremetjew M."/>
            <person name="Finn R."/>
            <person name="Kale V."/>
            <person name="Holt S."/>
            <person name="Cochrane G."/>
            <person name="Meng A."/>
            <person name="Brown T."/>
            <person name="Cohen L."/>
        </authorList>
    </citation>
    <scope>NUCLEOTIDE SEQUENCE</scope>
    <source>
        <strain evidence="1">CCAP979/52</strain>
    </source>
</reference>
<proteinExistence type="predicted"/>
<sequence>MIPRQHLMTSKNSVSPDIPLNYPIRNGMSPSSANSRLFDVAVPRGMAAGQFFDCELGEAKERFRVQVPLNAQSGQTIRVQVEASFAVNTVDTVTPFDAEIKSPVDPGKAENVNSFMLNDNRSVLRSLTFYGLGQLVKKLGEVLAITDERVKMTTHEVAALFKGERGSGLKFRPQDHPEYSPFFSPEAPTVVITYTWSMCLLREMPKFIAEFEKQMNSSDGFRYWVDVFFNDQNAGADMSVELEHAELVYKYAENHAVFLMNGPLTRGWCLHELATRANAAVSHGASPSHYVAVKGLTQVDDVSVKQGGFSQTD</sequence>
<protein>
    <submittedName>
        <fullName evidence="1">Uncharacterized protein</fullName>
    </submittedName>
</protein>
<accession>A0A7S0MM21</accession>
<dbReference type="AlphaFoldDB" id="A0A7S0MM21"/>
<evidence type="ECO:0000313" key="1">
    <source>
        <dbReference type="EMBL" id="CAD8643239.1"/>
    </source>
</evidence>